<dbReference type="PANTHER" id="PTHR12461:SF102">
    <property type="entry name" value="LYSINE-SPECIFIC DEMETHYLASE JMJ31"/>
    <property type="match status" value="1"/>
</dbReference>
<reference evidence="3" key="1">
    <citation type="journal article" date="2015" name="PLoS Genet.">
        <title>Genome Sequence and Transcriptome Analyses of Chrysochromulina tobin: Metabolic Tools for Enhanced Algal Fitness in the Prominent Order Prymnesiales (Haptophyceae).</title>
        <authorList>
            <person name="Hovde B.T."/>
            <person name="Deodato C.R."/>
            <person name="Hunsperger H.M."/>
            <person name="Ryken S.A."/>
            <person name="Yost W."/>
            <person name="Jha R.K."/>
            <person name="Patterson J."/>
            <person name="Monnat R.J. Jr."/>
            <person name="Barlow S.B."/>
            <person name="Starkenburg S.R."/>
            <person name="Cattolico R.A."/>
        </authorList>
    </citation>
    <scope>NUCLEOTIDE SEQUENCE</scope>
    <source>
        <strain evidence="3">CCMP291</strain>
    </source>
</reference>
<keyword evidence="3" id="KW-1185">Reference proteome</keyword>
<proteinExistence type="predicted"/>
<evidence type="ECO:0000313" key="3">
    <source>
        <dbReference type="Proteomes" id="UP000037460"/>
    </source>
</evidence>
<protein>
    <recommendedName>
        <fullName evidence="1">Cupin-like domain-containing protein</fullName>
    </recommendedName>
</protein>
<dbReference type="AlphaFoldDB" id="A0A0M0K7I1"/>
<dbReference type="Pfam" id="PF13621">
    <property type="entry name" value="Cupin_8"/>
    <property type="match status" value="1"/>
</dbReference>
<dbReference type="Gene3D" id="2.60.120.10">
    <property type="entry name" value="Jelly Rolls"/>
    <property type="match status" value="1"/>
</dbReference>
<dbReference type="SUPFAM" id="SSF51197">
    <property type="entry name" value="Clavaminate synthase-like"/>
    <property type="match status" value="1"/>
</dbReference>
<evidence type="ECO:0000313" key="2">
    <source>
        <dbReference type="EMBL" id="KOO34348.1"/>
    </source>
</evidence>
<dbReference type="Proteomes" id="UP000037460">
    <property type="component" value="Unassembled WGS sequence"/>
</dbReference>
<comment type="caution">
    <text evidence="2">The sequence shown here is derived from an EMBL/GenBank/DDBJ whole genome shotgun (WGS) entry which is preliminary data.</text>
</comment>
<feature type="domain" description="Cupin-like" evidence="1">
    <location>
        <begin position="194"/>
        <end position="243"/>
    </location>
</feature>
<dbReference type="OrthoDB" id="424465at2759"/>
<sequence>MRILTAAELAVSPSAWDAALADSTPVLIKGLGKDWSEMVRDWSASGELRERWGQLRVRAGFSPDALYQRFERVTSVDGEDVLCVLRPPSQEMSFASFIDELHAAKSSPISSARSLAADAAAAAPDAEGGRLEHVAVQQSRTSDLGSLFGQDGTASVVRRGPGQYEIEPLPSADERATYDNFPLVCAGEASRAPLAPLFEHAHLTTVDVHAGDALLLPAFWYHEVDSLCDGPDELNLAVNCWWHCGTAISTRHRILREQLRANPQ</sequence>
<evidence type="ECO:0000259" key="1">
    <source>
        <dbReference type="Pfam" id="PF13621"/>
    </source>
</evidence>
<dbReference type="PANTHER" id="PTHR12461">
    <property type="entry name" value="HYPOXIA-INDUCIBLE FACTOR 1 ALPHA INHIBITOR-RELATED"/>
    <property type="match status" value="1"/>
</dbReference>
<organism evidence="2 3">
    <name type="scientific">Chrysochromulina tobinii</name>
    <dbReference type="NCBI Taxonomy" id="1460289"/>
    <lineage>
        <taxon>Eukaryota</taxon>
        <taxon>Haptista</taxon>
        <taxon>Haptophyta</taxon>
        <taxon>Prymnesiophyceae</taxon>
        <taxon>Prymnesiales</taxon>
        <taxon>Chrysochromulinaceae</taxon>
        <taxon>Chrysochromulina</taxon>
    </lineage>
</organism>
<dbReference type="Gene3D" id="2.60.120.650">
    <property type="entry name" value="Cupin"/>
    <property type="match status" value="1"/>
</dbReference>
<dbReference type="InterPro" id="IPR014710">
    <property type="entry name" value="RmlC-like_jellyroll"/>
</dbReference>
<accession>A0A0M0K7I1</accession>
<dbReference type="EMBL" id="JWZX01001255">
    <property type="protein sequence ID" value="KOO34348.1"/>
    <property type="molecule type" value="Genomic_DNA"/>
</dbReference>
<gene>
    <name evidence="2" type="ORF">Ctob_005633</name>
</gene>
<name>A0A0M0K7I1_9EUKA</name>
<dbReference type="InterPro" id="IPR041667">
    <property type="entry name" value="Cupin_8"/>
</dbReference>